<dbReference type="OrthoDB" id="8954335at2759"/>
<reference evidence="2 3" key="1">
    <citation type="submission" date="2014-04" db="EMBL/GenBank/DDBJ databases">
        <authorList>
            <consortium name="DOE Joint Genome Institute"/>
            <person name="Kuo A."/>
            <person name="Kohler A."/>
            <person name="Nagy L.G."/>
            <person name="Floudas D."/>
            <person name="Copeland A."/>
            <person name="Barry K.W."/>
            <person name="Cichocki N."/>
            <person name="Veneault-Fourrey C."/>
            <person name="LaButti K."/>
            <person name="Lindquist E.A."/>
            <person name="Lipzen A."/>
            <person name="Lundell T."/>
            <person name="Morin E."/>
            <person name="Murat C."/>
            <person name="Sun H."/>
            <person name="Tunlid A."/>
            <person name="Henrissat B."/>
            <person name="Grigoriev I.V."/>
            <person name="Hibbett D.S."/>
            <person name="Martin F."/>
            <person name="Nordberg H.P."/>
            <person name="Cantor M.N."/>
            <person name="Hua S.X."/>
        </authorList>
    </citation>
    <scope>NUCLEOTIDE SEQUENCE [LARGE SCALE GENOMIC DNA]</scope>
    <source>
        <strain evidence="2 3">Foug A</strain>
    </source>
</reference>
<dbReference type="Gene3D" id="3.40.50.300">
    <property type="entry name" value="P-loop containing nucleotide triphosphate hydrolases"/>
    <property type="match status" value="1"/>
</dbReference>
<evidence type="ECO:0000313" key="3">
    <source>
        <dbReference type="Proteomes" id="UP000053989"/>
    </source>
</evidence>
<reference evidence="3" key="2">
    <citation type="submission" date="2015-01" db="EMBL/GenBank/DDBJ databases">
        <title>Evolutionary Origins and Diversification of the Mycorrhizal Mutualists.</title>
        <authorList>
            <consortium name="DOE Joint Genome Institute"/>
            <consortium name="Mycorrhizal Genomics Consortium"/>
            <person name="Kohler A."/>
            <person name="Kuo A."/>
            <person name="Nagy L.G."/>
            <person name="Floudas D."/>
            <person name="Copeland A."/>
            <person name="Barry K.W."/>
            <person name="Cichocki N."/>
            <person name="Veneault-Fourrey C."/>
            <person name="LaButti K."/>
            <person name="Lindquist E.A."/>
            <person name="Lipzen A."/>
            <person name="Lundell T."/>
            <person name="Morin E."/>
            <person name="Murat C."/>
            <person name="Riley R."/>
            <person name="Ohm R."/>
            <person name="Sun H."/>
            <person name="Tunlid A."/>
            <person name="Henrissat B."/>
            <person name="Grigoriev I.V."/>
            <person name="Hibbett D.S."/>
            <person name="Martin F."/>
        </authorList>
    </citation>
    <scope>NUCLEOTIDE SEQUENCE [LARGE SCALE GENOMIC DNA]</scope>
    <source>
        <strain evidence="3">Foug A</strain>
    </source>
</reference>
<feature type="non-terminal residue" evidence="2">
    <location>
        <position position="216"/>
    </location>
</feature>
<dbReference type="AlphaFoldDB" id="A0A0C3E3H0"/>
<dbReference type="STRING" id="1036808.A0A0C3E3H0"/>
<name>A0A0C3E3H0_9AGAM</name>
<dbReference type="EMBL" id="KN822041">
    <property type="protein sequence ID" value="KIM62581.1"/>
    <property type="molecule type" value="Genomic_DNA"/>
</dbReference>
<dbReference type="InterPro" id="IPR006073">
    <property type="entry name" value="GTP-bd"/>
</dbReference>
<dbReference type="SUPFAM" id="SSF52540">
    <property type="entry name" value="P-loop containing nucleoside triphosphate hydrolases"/>
    <property type="match status" value="1"/>
</dbReference>
<feature type="non-terminal residue" evidence="2">
    <location>
        <position position="1"/>
    </location>
</feature>
<evidence type="ECO:0000259" key="1">
    <source>
        <dbReference type="Pfam" id="PF01926"/>
    </source>
</evidence>
<dbReference type="Pfam" id="PF01926">
    <property type="entry name" value="MMR_HSR1"/>
    <property type="match status" value="1"/>
</dbReference>
<dbReference type="Proteomes" id="UP000053989">
    <property type="component" value="Unassembled WGS sequence"/>
</dbReference>
<keyword evidence="3" id="KW-1185">Reference proteome</keyword>
<evidence type="ECO:0000313" key="2">
    <source>
        <dbReference type="EMBL" id="KIM62581.1"/>
    </source>
</evidence>
<proteinExistence type="predicted"/>
<protein>
    <recommendedName>
        <fullName evidence="1">G domain-containing protein</fullName>
    </recommendedName>
</protein>
<feature type="domain" description="G" evidence="1">
    <location>
        <begin position="2"/>
        <end position="123"/>
    </location>
</feature>
<dbReference type="InParanoid" id="A0A0C3E3H0"/>
<gene>
    <name evidence="2" type="ORF">SCLCIDRAFT_89172</name>
</gene>
<dbReference type="InterPro" id="IPR027417">
    <property type="entry name" value="P-loop_NTPase"/>
</dbReference>
<sequence>NIVLFGEAGVGKSSVVNLIAGEKVADTLQGARPCTLDSTEYRLNMETSCLRIFDTAGLDHADMRKGDYVGAIESATKLVQALKRVGGVDLLLFCIPGGRILKHHQANYKLFQEGLCDKKVPVAILVTRLEHAKVMEEWWTENEGFLAQLGIECEAHACITTISENVEVYRAKRDESRQRVLKLLKDQVPKDCGEPFVMDSDKWLSGFLKKMGDFVQ</sequence>
<dbReference type="GO" id="GO:0005525">
    <property type="term" value="F:GTP binding"/>
    <property type="evidence" value="ECO:0007669"/>
    <property type="project" value="InterPro"/>
</dbReference>
<accession>A0A0C3E3H0</accession>
<organism evidence="2 3">
    <name type="scientific">Scleroderma citrinum Foug A</name>
    <dbReference type="NCBI Taxonomy" id="1036808"/>
    <lineage>
        <taxon>Eukaryota</taxon>
        <taxon>Fungi</taxon>
        <taxon>Dikarya</taxon>
        <taxon>Basidiomycota</taxon>
        <taxon>Agaricomycotina</taxon>
        <taxon>Agaricomycetes</taxon>
        <taxon>Agaricomycetidae</taxon>
        <taxon>Boletales</taxon>
        <taxon>Sclerodermatineae</taxon>
        <taxon>Sclerodermataceae</taxon>
        <taxon>Scleroderma</taxon>
    </lineage>
</organism>
<dbReference type="HOGENOM" id="CLU_050405_0_0_1"/>